<feature type="chain" id="PRO_5031568868" description="ATP/GTP-binding protein" evidence="2">
    <location>
        <begin position="34"/>
        <end position="414"/>
    </location>
</feature>
<organism evidence="3 4">
    <name type="scientific">Streptomyces nymphaeiformis</name>
    <dbReference type="NCBI Taxonomy" id="2663842"/>
    <lineage>
        <taxon>Bacteria</taxon>
        <taxon>Bacillati</taxon>
        <taxon>Actinomycetota</taxon>
        <taxon>Actinomycetes</taxon>
        <taxon>Kitasatosporales</taxon>
        <taxon>Streptomycetaceae</taxon>
        <taxon>Streptomyces</taxon>
    </lineage>
</organism>
<dbReference type="SUPFAM" id="SSF69318">
    <property type="entry name" value="Integrin alpha N-terminal domain"/>
    <property type="match status" value="1"/>
</dbReference>
<gene>
    <name evidence="3" type="ORF">GGE06_004147</name>
</gene>
<dbReference type="Gene3D" id="2.130.10.130">
    <property type="entry name" value="Integrin alpha, N-terminal"/>
    <property type="match status" value="1"/>
</dbReference>
<dbReference type="Pfam" id="PF03995">
    <property type="entry name" value="Inhibitor_I36"/>
    <property type="match status" value="1"/>
</dbReference>
<dbReference type="Pfam" id="PF13517">
    <property type="entry name" value="FG-GAP_3"/>
    <property type="match status" value="2"/>
</dbReference>
<name>A0A7W7U1D0_9ACTN</name>
<reference evidence="3 4" key="1">
    <citation type="submission" date="2020-08" db="EMBL/GenBank/DDBJ databases">
        <title>Genomic Encyclopedia of Type Strains, Phase III (KMG-III): the genomes of soil and plant-associated and newly described type strains.</title>
        <authorList>
            <person name="Whitman W."/>
        </authorList>
    </citation>
    <scope>NUCLEOTIDE SEQUENCE [LARGE SCALE GENOMIC DNA]</scope>
    <source>
        <strain evidence="3 4">SFB5A</strain>
    </source>
</reference>
<accession>A0A7W7U1D0</accession>
<dbReference type="PANTHER" id="PTHR46580:SF4">
    <property type="entry name" value="ATP_GTP-BINDING PROTEIN"/>
    <property type="match status" value="1"/>
</dbReference>
<keyword evidence="4" id="KW-1185">Reference proteome</keyword>
<proteinExistence type="predicted"/>
<evidence type="ECO:0000313" key="3">
    <source>
        <dbReference type="EMBL" id="MBB4983215.1"/>
    </source>
</evidence>
<sequence>MRPSPSARLLRGALTAGAALGLSATVLSSPAQATDGWDRCPDNAVCGFSQPLYQGDMIVIRKPMLSLGSWDNRIRSFIVRLPGFSDAACFFPRPGLDPEGSTHFYTSESFDESAYPELDRAVSSVDIGPEADDFCGSESRYPVLYDNPRPRPATLPASGAFGDLNNDGYADVAARNLVGQLWTSHAYTSPGRNLLIGGGWEGMTKLTRHGDYDGDRNEDVLARDKAGVLWLYPGNGQGWFKPRVKIGGGWNTMRDLAAAGDLTGDGKADLLASDGDGVLWTYPGNGRGWFGARKKVGGGWKAVNELVGAGDMNSDKKADLVARDTAGKLWLYPGNGRGWFTTRKLIGTGGWNSHAELAGLGDVTGDGRPDVVAHGPGRESYEGRVRLRVYPGTADGHLLAPRDLGTLRSVGFAF</sequence>
<dbReference type="PANTHER" id="PTHR46580">
    <property type="entry name" value="SENSOR KINASE-RELATED"/>
    <property type="match status" value="1"/>
</dbReference>
<protein>
    <recommendedName>
        <fullName evidence="5">ATP/GTP-binding protein</fullName>
    </recommendedName>
</protein>
<comment type="caution">
    <text evidence="3">The sequence shown here is derived from an EMBL/GenBank/DDBJ whole genome shotgun (WGS) entry which is preliminary data.</text>
</comment>
<dbReference type="Gene3D" id="2.20.25.650">
    <property type="entry name" value="Tachylectin-2-like"/>
    <property type="match status" value="1"/>
</dbReference>
<evidence type="ECO:0000313" key="4">
    <source>
        <dbReference type="Proteomes" id="UP000582643"/>
    </source>
</evidence>
<dbReference type="RefSeq" id="WP_184931418.1">
    <property type="nucleotide sequence ID" value="NZ_JACHJY010000005.1"/>
</dbReference>
<evidence type="ECO:0000256" key="1">
    <source>
        <dbReference type="ARBA" id="ARBA00022729"/>
    </source>
</evidence>
<evidence type="ECO:0000256" key="2">
    <source>
        <dbReference type="SAM" id="SignalP"/>
    </source>
</evidence>
<dbReference type="InterPro" id="IPR013517">
    <property type="entry name" value="FG-GAP"/>
</dbReference>
<dbReference type="EMBL" id="JACHJY010000005">
    <property type="protein sequence ID" value="MBB4983215.1"/>
    <property type="molecule type" value="Genomic_DNA"/>
</dbReference>
<feature type="signal peptide" evidence="2">
    <location>
        <begin position="1"/>
        <end position="33"/>
    </location>
</feature>
<dbReference type="Proteomes" id="UP000582643">
    <property type="component" value="Unassembled WGS sequence"/>
</dbReference>
<dbReference type="InterPro" id="IPR028994">
    <property type="entry name" value="Integrin_alpha_N"/>
</dbReference>
<evidence type="ECO:0008006" key="5">
    <source>
        <dbReference type="Google" id="ProtNLM"/>
    </source>
</evidence>
<dbReference type="AlphaFoldDB" id="A0A7W7U1D0"/>
<keyword evidence="1 2" id="KW-0732">Signal</keyword>